<feature type="compositionally biased region" description="Polar residues" evidence="5">
    <location>
        <begin position="2118"/>
        <end position="2131"/>
    </location>
</feature>
<feature type="region of interest" description="Disordered" evidence="5">
    <location>
        <begin position="1780"/>
        <end position="1804"/>
    </location>
</feature>
<dbReference type="OrthoDB" id="6376137at2759"/>
<protein>
    <submittedName>
        <fullName evidence="6">Calcineurin-binding protein cabin-1</fullName>
    </submittedName>
</protein>
<evidence type="ECO:0000256" key="5">
    <source>
        <dbReference type="SAM" id="MobiDB-lite"/>
    </source>
</evidence>
<sequence>MLRISALNEELSEESSGVDEPLVPTKEVEEAESLNLYKEALDLRQKNELDAALKLFHQTLALSCIENASLDEKEDEGNRDLATLSSCLQIKYACLKNIGALCASKGNFDEALEAYLEAVEVDPLDVTVWHNIGKISMTLKNFQLARHAFLQGLACSPNHWPCLDGIISVLFGLGDDISCLHYINIALGKDAFYTRGLILRDSIFQVSPSLREDVERMFKEKWVHLFETCPYSEEEKKEFMDEAERLRQDVGGLYTEVVLPGTPLAKKIDSLTWIAVGESLLATYKTMSDNNKPLLMSCPIELELPKEKEEIGKISVNPASSSSSVEMMECSDIQADTVAEKNASHVDDAPHSKELPRQNSILEEVAKSDVDGPSDPPLKGEPVTKPESRKRKRSVENGVSVSEKEIQRRSTRSRAYAQQVEEDIYSLRAELRSFLPTCLLLDENFDMSKEAKTDHTGIPTLKCCDNLPDAIPLSEEQKTVSAFIHEAQESKMRIVEMLERFCTCVTQLEGFLWPKELSNVFKDAYQIVRNGLPVSDVFHQENKPHDELSDFEVLIHAEILVSCQKNDPNMPIPSWFIEDLMYLFQCADPIDTQPKHSKNFQARVFWLHCNWHFQNGNVEVALNYLQMVNNCFKPQIRGVSQPHTLSSVVTHSVDKPIILSVSDCNEMGEVLFRTLQLKDVVKLYENKKFKQLVNILKATFITSESEFCNHKYRVPVDRPTQINMLLEGLSALEDFDDYLVWSEKSLDESTSQYLEAYNRKNVEEGATADQPVGVMAASDWSKVIEKISTEIEEILRFKRTSLGVLSRRALVRFAENLVLICSHQLEAPDASCKMPLSSPIFWVLLHRVIEFEEQRIALVKKEKRAAQNVQNAVQNESEEEVDEALPCSILFLLSAHDLLGKHSWCMLEGGVFALYLLEVLMKKRRVTQDYEDREELGRAIEQASFCALGYPTNKKSKTRSLADHSVTPVSLTWNRVLLLAEFFLPVRQDLPEFDTVKPTSNAEQEMLLQKVSSLIPPELDPRNRLEDIQSFIQGQRPDIPKYLNHSGVPQEVENVFYLLGDYYFKNKDWTKAIENYILDLALVPDRFDSWAAVALAIASRLETKLNSCERLKNLATFLDRAEAALRCFRRALVLRPLQTTLWIEQGSTAYMLHSFCSQLLRNETDSLSIEMFERLEKEKDRMLDIAHDCFVAADKASLSGIKKGNGDDQDERWLHHYMLGKVAEKRSKPFSELIEHYQYAAKLLEESSASYPRRIPYNTPPQLSVEALEIHYRIHSHCLKTLMSFEGRPQDIAAYFGISKQLQMASSGAFAHGGRRVSIEQKEEILEKETKKRKASKHEEEKPTKKTNVDPDPEVKLEGRAATIYDVSIILNEILDQAIRIAKPKSDAVKNDVILEPPAQSEREKDTLSIPIASGTCGDVEMDIEPSKPISELPPQSQTNESSSSSSSDDSSDSDSDSDSSSSSDSSDGKKDEKEIENQRVANLHGDEPVPDLQAMVDICLAAIKECVGRFPHFYKGLYRLAHYYYHSKVNRNIDACRELLFGRPISASIAQLQQQQGVAQARHLPTGVAGLFTEWRSNNFFHGIWRIPINEIDRPGCFASHMGRSAALLLDVLRETRDHRLLMELALALQPEPEPDKKYLFDSEREQHASLALSLMGQVLRSRLQEVRDSANVILSGSDDPKHPSPQQGSPSSSKKLSLLMDTFRAYDRIERNLPGQEVIFGALLIEGFKIYRGARDQNESDTNMMEQALAFCRNKQAQSRARVGGVRGGMASSLGVVSSRGKRAYTTNRRGRPPGVSRPTVKDLINTSTLPVQTAPSSSSGQSNANVMQEAMKLLQSAGGSINNLPQHLKNIPGISNLLALFSNPTGDKASAETPAPAAPPPRPVPKKESSTPKPVPPVVPAAVASASQPVPQTSSMYNPLLHSLASVGGPSSTPASLAGLGMMDPALLSMFSNPYLNPMSMFGIGGPMGAADASSMSKMQQDYQQQLANWMQASLAQSYVLSNMTSPYFTSQRGRGRGNRKSSSSRHSSKTYSGSTESKTNLSGTGEASGSGMANTTRTSTPDSSSRNKPLDFMRRSDSTEGSKSIGKSTENRTSSAAKFPNDFKLPPPLFDSSMMRQPNQQDPNMQHKSVHSAEAHKKKPHSSSHSSGRPHKKAITTPTIDVSKLIAGFSPAFDMGRMGKMETKTKDSSSSSRGKTPKVSSDLHPPPYPSKPSYSKPMGHKEATAPPPFPNISLGRDITVTATSASSKPIVSQPNFLGSSSSTGRVKQSHFLQPSPHSYAGVASTSQQIAHASSIGRSDPHNIAFSVLQNLPSSMSLLVKPNSASHTKHTSKTQTGPIDLVVNKSNQQSTNPIAPLPKLTPAPKFQGNKKGIPSQAPPLSLKAVSSASPIPPFLSNVSSSQSTSQIGVPRNLSNQKPLEKTIKAPEKDSGDDSDVVVLD</sequence>
<gene>
    <name evidence="6" type="ORF">APZ42_029564</name>
</gene>
<feature type="compositionally biased region" description="Basic and acidic residues" evidence="5">
    <location>
        <begin position="1321"/>
        <end position="1330"/>
    </location>
</feature>
<feature type="coiled-coil region" evidence="4">
    <location>
        <begin position="849"/>
        <end position="879"/>
    </location>
</feature>
<feature type="region of interest" description="Disordered" evidence="5">
    <location>
        <begin position="1321"/>
        <end position="1354"/>
    </location>
</feature>
<accession>A0A164PQ04</accession>
<feature type="compositionally biased region" description="Basic and acidic residues" evidence="5">
    <location>
        <begin position="2181"/>
        <end position="2191"/>
    </location>
</feature>
<keyword evidence="7" id="KW-1185">Reference proteome</keyword>
<name>A0A164PQ04_9CRUS</name>
<dbReference type="InterPro" id="IPR019734">
    <property type="entry name" value="TPR_rpt"/>
</dbReference>
<dbReference type="Pfam" id="PF13432">
    <property type="entry name" value="TPR_16"/>
    <property type="match status" value="1"/>
</dbReference>
<organism evidence="6 7">
    <name type="scientific">Daphnia magna</name>
    <dbReference type="NCBI Taxonomy" id="35525"/>
    <lineage>
        <taxon>Eukaryota</taxon>
        <taxon>Metazoa</taxon>
        <taxon>Ecdysozoa</taxon>
        <taxon>Arthropoda</taxon>
        <taxon>Crustacea</taxon>
        <taxon>Branchiopoda</taxon>
        <taxon>Diplostraca</taxon>
        <taxon>Cladocera</taxon>
        <taxon>Anomopoda</taxon>
        <taxon>Daphniidae</taxon>
        <taxon>Daphnia</taxon>
    </lineage>
</organism>
<feature type="compositionally biased region" description="Basic residues" evidence="5">
    <location>
        <begin position="2017"/>
        <end position="2032"/>
    </location>
</feature>
<dbReference type="PANTHER" id="PTHR15502:SF7">
    <property type="entry name" value="CALCINEURIN-BINDING PROTEIN CABIN-1"/>
    <property type="match status" value="1"/>
</dbReference>
<evidence type="ECO:0000256" key="2">
    <source>
        <dbReference type="ARBA" id="ARBA00023242"/>
    </source>
</evidence>
<feature type="compositionally biased region" description="Basic and acidic residues" evidence="5">
    <location>
        <begin position="2072"/>
        <end position="2084"/>
    </location>
</feature>
<dbReference type="SUPFAM" id="SSF48452">
    <property type="entry name" value="TPR-like"/>
    <property type="match status" value="2"/>
</dbReference>
<evidence type="ECO:0000313" key="7">
    <source>
        <dbReference type="Proteomes" id="UP000076858"/>
    </source>
</evidence>
<feature type="region of interest" description="Disordered" evidence="5">
    <location>
        <begin position="1"/>
        <end position="25"/>
    </location>
</feature>
<feature type="compositionally biased region" description="Low complexity" evidence="5">
    <location>
        <begin position="2399"/>
        <end position="2408"/>
    </location>
</feature>
<dbReference type="EMBL" id="LRGB01002580">
    <property type="protein sequence ID" value="KZS07040.1"/>
    <property type="molecule type" value="Genomic_DNA"/>
</dbReference>
<dbReference type="PROSITE" id="PS50005">
    <property type="entry name" value="TPR"/>
    <property type="match status" value="2"/>
</dbReference>
<dbReference type="InterPro" id="IPR033053">
    <property type="entry name" value="Hir3/CABIN1"/>
</dbReference>
<feature type="region of interest" description="Disordered" evidence="5">
    <location>
        <begin position="2011"/>
        <end position="2162"/>
    </location>
</feature>
<dbReference type="Proteomes" id="UP000076858">
    <property type="component" value="Unassembled WGS sequence"/>
</dbReference>
<feature type="region of interest" description="Disordered" evidence="5">
    <location>
        <begin position="1395"/>
        <end position="1475"/>
    </location>
</feature>
<feature type="region of interest" description="Disordered" evidence="5">
    <location>
        <begin position="1868"/>
        <end position="1902"/>
    </location>
</feature>
<evidence type="ECO:0000256" key="4">
    <source>
        <dbReference type="SAM" id="Coils"/>
    </source>
</evidence>
<feature type="region of interest" description="Disordered" evidence="5">
    <location>
        <begin position="2248"/>
        <end position="2267"/>
    </location>
</feature>
<feature type="compositionally biased region" description="Basic and acidic residues" evidence="5">
    <location>
        <begin position="2421"/>
        <end position="2434"/>
    </location>
</feature>
<feature type="region of interest" description="Disordered" evidence="5">
    <location>
        <begin position="2179"/>
        <end position="2236"/>
    </location>
</feature>
<feature type="compositionally biased region" description="Basic and acidic residues" evidence="5">
    <location>
        <begin position="1337"/>
        <end position="1354"/>
    </location>
</feature>
<proteinExistence type="predicted"/>
<dbReference type="Gene3D" id="1.25.40.10">
    <property type="entry name" value="Tetratricopeptide repeat domain"/>
    <property type="match status" value="2"/>
</dbReference>
<dbReference type="STRING" id="35525.A0A164PQ04"/>
<feature type="region of interest" description="Disordered" evidence="5">
    <location>
        <begin position="366"/>
        <end position="413"/>
    </location>
</feature>
<dbReference type="InterPro" id="IPR011990">
    <property type="entry name" value="TPR-like_helical_dom_sf"/>
</dbReference>
<reference evidence="6 7" key="1">
    <citation type="submission" date="2016-03" db="EMBL/GenBank/DDBJ databases">
        <title>EvidentialGene: Evidence-directed Construction of Genes on Genomes.</title>
        <authorList>
            <person name="Gilbert D.G."/>
            <person name="Choi J.-H."/>
            <person name="Mockaitis K."/>
            <person name="Colbourne J."/>
            <person name="Pfrender M."/>
        </authorList>
    </citation>
    <scope>NUCLEOTIDE SEQUENCE [LARGE SCALE GENOMIC DNA]</scope>
    <source>
        <strain evidence="6 7">Xinb3</strain>
        <tissue evidence="6">Complete organism</tissue>
    </source>
</reference>
<feature type="region of interest" description="Disordered" evidence="5">
    <location>
        <begin position="1675"/>
        <end position="1696"/>
    </location>
</feature>
<feature type="repeat" description="TPR" evidence="3">
    <location>
        <begin position="92"/>
        <end position="125"/>
    </location>
</feature>
<comment type="caution">
    <text evidence="6">The sequence shown here is derived from an EMBL/GenBank/DDBJ whole genome shotgun (WGS) entry which is preliminary data.</text>
</comment>
<feature type="compositionally biased region" description="Polar residues" evidence="5">
    <location>
        <begin position="2085"/>
        <end position="2100"/>
    </location>
</feature>
<feature type="compositionally biased region" description="Basic and acidic residues" evidence="5">
    <location>
        <begin position="340"/>
        <end position="356"/>
    </location>
</feature>
<keyword evidence="4" id="KW-0175">Coiled coil</keyword>
<dbReference type="SMART" id="SM00028">
    <property type="entry name" value="TPR"/>
    <property type="match status" value="3"/>
</dbReference>
<evidence type="ECO:0000256" key="3">
    <source>
        <dbReference type="PROSITE-ProRule" id="PRU00339"/>
    </source>
</evidence>
<dbReference type="GO" id="GO:0006325">
    <property type="term" value="P:chromatin organization"/>
    <property type="evidence" value="ECO:0007669"/>
    <property type="project" value="InterPro"/>
</dbReference>
<feature type="compositionally biased region" description="Low complexity" evidence="5">
    <location>
        <begin position="1686"/>
        <end position="1696"/>
    </location>
</feature>
<keyword evidence="3" id="KW-0802">TPR repeat</keyword>
<feature type="compositionally biased region" description="Basic residues" evidence="5">
    <location>
        <begin position="2140"/>
        <end position="2158"/>
    </location>
</feature>
<feature type="region of interest" description="Disordered" evidence="5">
    <location>
        <begin position="2352"/>
        <end position="2443"/>
    </location>
</feature>
<feature type="compositionally biased region" description="Polar residues" evidence="5">
    <location>
        <begin position="2039"/>
        <end position="2058"/>
    </location>
</feature>
<dbReference type="GO" id="GO:0031491">
    <property type="term" value="F:nucleosome binding"/>
    <property type="evidence" value="ECO:0007669"/>
    <property type="project" value="TreeGrafter"/>
</dbReference>
<dbReference type="GO" id="GO:0005634">
    <property type="term" value="C:nucleus"/>
    <property type="evidence" value="ECO:0007669"/>
    <property type="project" value="UniProtKB-SubCell"/>
</dbReference>
<comment type="subcellular location">
    <subcellularLocation>
        <location evidence="1">Nucleus</location>
    </subcellularLocation>
</comment>
<dbReference type="PANTHER" id="PTHR15502">
    <property type="entry name" value="CALCINEURIN-BINDING PROTEIN CABIN 1-RELATED"/>
    <property type="match status" value="1"/>
</dbReference>
<evidence type="ECO:0000256" key="1">
    <source>
        <dbReference type="ARBA" id="ARBA00004123"/>
    </source>
</evidence>
<keyword evidence="2" id="KW-0539">Nucleus</keyword>
<evidence type="ECO:0000313" key="6">
    <source>
        <dbReference type="EMBL" id="KZS07040.1"/>
    </source>
</evidence>
<feature type="compositionally biased region" description="Low complexity" evidence="5">
    <location>
        <begin position="2059"/>
        <end position="2070"/>
    </location>
</feature>
<feature type="repeat" description="TPR" evidence="3">
    <location>
        <begin position="1053"/>
        <end position="1086"/>
    </location>
</feature>
<feature type="region of interest" description="Disordered" evidence="5">
    <location>
        <begin position="340"/>
        <end position="359"/>
    </location>
</feature>